<evidence type="ECO:0000256" key="10">
    <source>
        <dbReference type="SAM" id="Phobius"/>
    </source>
</evidence>
<dbReference type="RefSeq" id="WP_418159633.1">
    <property type="nucleotide sequence ID" value="NZ_JBBLZC010000010.1"/>
</dbReference>
<evidence type="ECO:0000256" key="1">
    <source>
        <dbReference type="ARBA" id="ARBA00000798"/>
    </source>
</evidence>
<organism evidence="12 13">
    <name type="scientific">Benzoatithermus flavus</name>
    <dbReference type="NCBI Taxonomy" id="3108223"/>
    <lineage>
        <taxon>Bacteria</taxon>
        <taxon>Pseudomonadati</taxon>
        <taxon>Pseudomonadota</taxon>
        <taxon>Alphaproteobacteria</taxon>
        <taxon>Geminicoccales</taxon>
        <taxon>Geminicoccaceae</taxon>
        <taxon>Benzoatithermus</taxon>
    </lineage>
</organism>
<gene>
    <name evidence="12" type="ORF">U1T56_11530</name>
</gene>
<feature type="domain" description="PLD phosphodiesterase" evidence="11">
    <location>
        <begin position="355"/>
        <end position="377"/>
    </location>
</feature>
<keyword evidence="10" id="KW-0472">Membrane</keyword>
<evidence type="ECO:0000256" key="5">
    <source>
        <dbReference type="ARBA" id="ARBA00022525"/>
    </source>
</evidence>
<keyword evidence="7" id="KW-0378">Hydrolase</keyword>
<evidence type="ECO:0000313" key="13">
    <source>
        <dbReference type="Proteomes" id="UP001375743"/>
    </source>
</evidence>
<evidence type="ECO:0000259" key="11">
    <source>
        <dbReference type="PROSITE" id="PS50035"/>
    </source>
</evidence>
<keyword evidence="10" id="KW-0812">Transmembrane</keyword>
<feature type="transmembrane region" description="Helical" evidence="10">
    <location>
        <begin position="570"/>
        <end position="591"/>
    </location>
</feature>
<evidence type="ECO:0000256" key="4">
    <source>
        <dbReference type="ARBA" id="ARBA00018392"/>
    </source>
</evidence>
<dbReference type="InterPro" id="IPR032816">
    <property type="entry name" value="VTT_dom"/>
</dbReference>
<dbReference type="Pfam" id="PF13091">
    <property type="entry name" value="PLDc_2"/>
    <property type="match status" value="1"/>
</dbReference>
<evidence type="ECO:0000256" key="3">
    <source>
        <dbReference type="ARBA" id="ARBA00004613"/>
    </source>
</evidence>
<sequence length="708" mass="77535">MPEAETRPSPILADPAACWRRSLATRVAPLVDGAAYFAALARALEAAKHSVFVLGWDINADLVLDPPQGEPLDRLLDRLTAERPELEVRLLIWDWILFYSLDRQFLPQWRFDLRTGDRVRFRLDACHPAGGCHHEKLVVIDGRLAFVGGIDLTAGRWDTPAHRPREPRRGIGPNDERPPFHDLMLMLEGPVAADLEELARERWRVASGEDLPPTRAPADAPSPWPDHVAPWFRDVAVGIARTRPSGRGWTPVREIERLYARAVAAAERTVYIENQYLTADRIAAALAERARQVPGLEAVIITPTRCEGLLETAVMDVGRARFIRRLRSGFGSERLRVLYPEVGSEDGERIAVNVHTKLLIVDDRFLCLGSANLANRSMGLDTEIDVAIEAEPEDAAVRGAIRRLRDTLLAEHLETTPEAVAAAIAAAGDRIVPVVDQRSGRLSELRLSLPTWLRLVASPARLADLDEPLTAAKVTEHLVTPRRQHHWRQRLLRLGAVLVLLVILALLARSDVLGFEDRLHAVFALAEHYRASPLGAVIVLAAFVLGSLVLMPITLLIALTAATMGPALGFVYALLGSIIASAATFLLGRALGRERVRRLAGRRLAAVSRRLGSHGILAVVLLRFVPIAPFTIVNIVAGVSEISLRDFVIGSALGLLPGITLATLFGDRLGDWIRKPDPLGLVVLLGCLALLIAGGAALKRWGRSRITA</sequence>
<feature type="transmembrane region" description="Helical" evidence="10">
    <location>
        <begin position="491"/>
        <end position="508"/>
    </location>
</feature>
<comment type="function">
    <text evidence="2">Could be a virulence factor.</text>
</comment>
<dbReference type="PROSITE" id="PS50035">
    <property type="entry name" value="PLD"/>
    <property type="match status" value="2"/>
</dbReference>
<evidence type="ECO:0000256" key="9">
    <source>
        <dbReference type="ARBA" id="ARBA00029594"/>
    </source>
</evidence>
<evidence type="ECO:0000256" key="6">
    <source>
        <dbReference type="ARBA" id="ARBA00022737"/>
    </source>
</evidence>
<dbReference type="SUPFAM" id="SSF56024">
    <property type="entry name" value="Phospholipase D/nuclease"/>
    <property type="match status" value="2"/>
</dbReference>
<dbReference type="CDD" id="cd09140">
    <property type="entry name" value="PLDc_vPLD1_2_like_bac_1"/>
    <property type="match status" value="1"/>
</dbReference>
<keyword evidence="10" id="KW-1133">Transmembrane helix</keyword>
<feature type="transmembrane region" description="Helical" evidence="10">
    <location>
        <begin position="534"/>
        <end position="558"/>
    </location>
</feature>
<name>A0ABU8XRE6_9PROT</name>
<dbReference type="Proteomes" id="UP001375743">
    <property type="component" value="Unassembled WGS sequence"/>
</dbReference>
<comment type="caution">
    <text evidence="12">The sequence shown here is derived from an EMBL/GenBank/DDBJ whole genome shotgun (WGS) entry which is preliminary data.</text>
</comment>
<feature type="transmembrane region" description="Helical" evidence="10">
    <location>
        <begin position="678"/>
        <end position="698"/>
    </location>
</feature>
<dbReference type="EMBL" id="JBBLZC010000010">
    <property type="protein sequence ID" value="MEK0083785.1"/>
    <property type="molecule type" value="Genomic_DNA"/>
</dbReference>
<reference evidence="12 13" key="1">
    <citation type="submission" date="2024-01" db="EMBL/GenBank/DDBJ databases">
        <title>Multi-omics insights into the function and evolution of sodium benzoate biodegradation pathways in Benzoatithermus flavus gen. nov., sp. nov. from hot spring.</title>
        <authorList>
            <person name="Hu C.-J."/>
            <person name="Li W.-J."/>
        </authorList>
    </citation>
    <scope>NUCLEOTIDE SEQUENCE [LARGE SCALE GENOMIC DNA]</scope>
    <source>
        <strain evidence="12 13">SYSU G07066</strain>
    </source>
</reference>
<dbReference type="Pfam" id="PF00614">
    <property type="entry name" value="PLDc"/>
    <property type="match status" value="1"/>
</dbReference>
<feature type="transmembrane region" description="Helical" evidence="10">
    <location>
        <begin position="611"/>
        <end position="635"/>
    </location>
</feature>
<evidence type="ECO:0000256" key="2">
    <source>
        <dbReference type="ARBA" id="ARBA00003145"/>
    </source>
</evidence>
<keyword evidence="8" id="KW-0443">Lipid metabolism</keyword>
<accession>A0ABU8XRE6</accession>
<dbReference type="PANTHER" id="PTHR18896:SF76">
    <property type="entry name" value="PHOSPHOLIPASE"/>
    <property type="match status" value="1"/>
</dbReference>
<dbReference type="Pfam" id="PF09335">
    <property type="entry name" value="VTT_dom"/>
    <property type="match status" value="1"/>
</dbReference>
<feature type="domain" description="PLD phosphodiesterase" evidence="11">
    <location>
        <begin position="129"/>
        <end position="156"/>
    </location>
</feature>
<comment type="subcellular location">
    <subcellularLocation>
        <location evidence="3">Secreted</location>
    </subcellularLocation>
</comment>
<proteinExistence type="predicted"/>
<evidence type="ECO:0000256" key="8">
    <source>
        <dbReference type="ARBA" id="ARBA00023098"/>
    </source>
</evidence>
<dbReference type="Gene3D" id="3.30.870.10">
    <property type="entry name" value="Endonuclease Chain A"/>
    <property type="match status" value="2"/>
</dbReference>
<protein>
    <recommendedName>
        <fullName evidence="4">Phospholipase D</fullName>
    </recommendedName>
    <alternativeName>
        <fullName evidence="9">Choline phosphatase</fullName>
    </alternativeName>
</protein>
<feature type="transmembrane region" description="Helical" evidence="10">
    <location>
        <begin position="647"/>
        <end position="666"/>
    </location>
</feature>
<dbReference type="InterPro" id="IPR001736">
    <property type="entry name" value="PLipase_D/transphosphatidylase"/>
</dbReference>
<dbReference type="InterPro" id="IPR015679">
    <property type="entry name" value="PLipase_D_fam"/>
</dbReference>
<dbReference type="CDD" id="cd09143">
    <property type="entry name" value="PLDc_vPLD1_2_like_bac_2"/>
    <property type="match status" value="1"/>
</dbReference>
<keyword evidence="13" id="KW-1185">Reference proteome</keyword>
<evidence type="ECO:0000256" key="7">
    <source>
        <dbReference type="ARBA" id="ARBA00022801"/>
    </source>
</evidence>
<keyword evidence="5" id="KW-0964">Secreted</keyword>
<dbReference type="PANTHER" id="PTHR18896">
    <property type="entry name" value="PHOSPHOLIPASE D"/>
    <property type="match status" value="1"/>
</dbReference>
<evidence type="ECO:0000313" key="12">
    <source>
        <dbReference type="EMBL" id="MEK0083785.1"/>
    </source>
</evidence>
<dbReference type="SMART" id="SM00155">
    <property type="entry name" value="PLDc"/>
    <property type="match status" value="2"/>
</dbReference>
<dbReference type="InterPro" id="IPR025202">
    <property type="entry name" value="PLD-like_dom"/>
</dbReference>
<keyword evidence="6" id="KW-0677">Repeat</keyword>
<comment type="catalytic activity">
    <reaction evidence="1">
        <text>a 1,2-diacyl-sn-glycero-3-phosphocholine + H2O = a 1,2-diacyl-sn-glycero-3-phosphate + choline + H(+)</text>
        <dbReference type="Rhea" id="RHEA:14445"/>
        <dbReference type="ChEBI" id="CHEBI:15354"/>
        <dbReference type="ChEBI" id="CHEBI:15377"/>
        <dbReference type="ChEBI" id="CHEBI:15378"/>
        <dbReference type="ChEBI" id="CHEBI:57643"/>
        <dbReference type="ChEBI" id="CHEBI:58608"/>
        <dbReference type="EC" id="3.1.4.4"/>
    </reaction>
</comment>